<sequence length="139" mass="15750">MRQMQDKINGLPGVPPPLDRASRTCYEESPFNRRITEVGIPRKFIAPSMKIFDGTSDPGEHVAQYKQHMMAMSLHLDQREACMCRGFGGTLSGPALSWFVNLPNEVINSFAELVDLFNQQFASSRVLEKRTSDLYRVVQ</sequence>
<dbReference type="AlphaFoldDB" id="A0AAV0FSL2"/>
<feature type="region of interest" description="Disordered" evidence="1">
    <location>
        <begin position="1"/>
        <end position="20"/>
    </location>
</feature>
<dbReference type="PANTHER" id="PTHR33223:SF9">
    <property type="entry name" value="RETROTRANSPOSON GAG DOMAIN-CONTAINING PROTEIN"/>
    <property type="match status" value="1"/>
</dbReference>
<dbReference type="EMBL" id="CAMAPF010001008">
    <property type="protein sequence ID" value="CAH9138345.1"/>
    <property type="molecule type" value="Genomic_DNA"/>
</dbReference>
<protein>
    <recommendedName>
        <fullName evidence="2">Retrotransposon gag domain-containing protein</fullName>
    </recommendedName>
</protein>
<dbReference type="PANTHER" id="PTHR33223">
    <property type="entry name" value="CCHC-TYPE DOMAIN-CONTAINING PROTEIN"/>
    <property type="match status" value="1"/>
</dbReference>
<evidence type="ECO:0000256" key="1">
    <source>
        <dbReference type="SAM" id="MobiDB-lite"/>
    </source>
</evidence>
<evidence type="ECO:0000259" key="2">
    <source>
        <dbReference type="Pfam" id="PF03732"/>
    </source>
</evidence>
<reference evidence="4" key="1">
    <citation type="submission" date="2022-07" db="EMBL/GenBank/DDBJ databases">
        <authorList>
            <person name="Macas J."/>
            <person name="Novak P."/>
            <person name="Neumann P."/>
        </authorList>
    </citation>
    <scope>NUCLEOTIDE SEQUENCE</scope>
</reference>
<accession>A0AAV0FSL2</accession>
<keyword evidence="5" id="KW-1185">Reference proteome</keyword>
<feature type="domain" description="Retrotransposon gag" evidence="2">
    <location>
        <begin position="90"/>
        <end position="139"/>
    </location>
</feature>
<organism evidence="4 5">
    <name type="scientific">Cuscuta epithymum</name>
    <dbReference type="NCBI Taxonomy" id="186058"/>
    <lineage>
        <taxon>Eukaryota</taxon>
        <taxon>Viridiplantae</taxon>
        <taxon>Streptophyta</taxon>
        <taxon>Embryophyta</taxon>
        <taxon>Tracheophyta</taxon>
        <taxon>Spermatophyta</taxon>
        <taxon>Magnoliopsida</taxon>
        <taxon>eudicotyledons</taxon>
        <taxon>Gunneridae</taxon>
        <taxon>Pentapetalae</taxon>
        <taxon>asterids</taxon>
        <taxon>lamiids</taxon>
        <taxon>Solanales</taxon>
        <taxon>Convolvulaceae</taxon>
        <taxon>Cuscuteae</taxon>
        <taxon>Cuscuta</taxon>
        <taxon>Cuscuta subgen. Cuscuta</taxon>
    </lineage>
</organism>
<evidence type="ECO:0000313" key="3">
    <source>
        <dbReference type="EMBL" id="CAH9098257.1"/>
    </source>
</evidence>
<proteinExistence type="predicted"/>
<evidence type="ECO:0000313" key="4">
    <source>
        <dbReference type="EMBL" id="CAH9138345.1"/>
    </source>
</evidence>
<name>A0AAV0FSL2_9ASTE</name>
<dbReference type="Proteomes" id="UP001152523">
    <property type="component" value="Unassembled WGS sequence"/>
</dbReference>
<comment type="caution">
    <text evidence="4">The sequence shown here is derived from an EMBL/GenBank/DDBJ whole genome shotgun (WGS) entry which is preliminary data.</text>
</comment>
<dbReference type="Pfam" id="PF03732">
    <property type="entry name" value="Retrotrans_gag"/>
    <property type="match status" value="1"/>
</dbReference>
<dbReference type="InterPro" id="IPR005162">
    <property type="entry name" value="Retrotrans_gag_dom"/>
</dbReference>
<dbReference type="EMBL" id="CAMAPF010000097">
    <property type="protein sequence ID" value="CAH9098257.1"/>
    <property type="molecule type" value="Genomic_DNA"/>
</dbReference>
<gene>
    <name evidence="3" type="ORF">CEPIT_LOCUS14324</name>
    <name evidence="4" type="ORF">CEPIT_LOCUS36728</name>
</gene>
<evidence type="ECO:0000313" key="5">
    <source>
        <dbReference type="Proteomes" id="UP001152523"/>
    </source>
</evidence>